<dbReference type="InterPro" id="IPR003764">
    <property type="entry name" value="GlcNAc_6-P_deAcase"/>
</dbReference>
<dbReference type="Pfam" id="PF01979">
    <property type="entry name" value="Amidohydro_1"/>
    <property type="match status" value="1"/>
</dbReference>
<dbReference type="RefSeq" id="WP_309877101.1">
    <property type="nucleotide sequence ID" value="NZ_CP133838.1"/>
</dbReference>
<dbReference type="PIRSF" id="PIRSF038994">
    <property type="entry name" value="NagA"/>
    <property type="match status" value="1"/>
</dbReference>
<evidence type="ECO:0000256" key="2">
    <source>
        <dbReference type="ARBA" id="ARBA00022723"/>
    </source>
</evidence>
<proteinExistence type="inferred from homology"/>
<dbReference type="SUPFAM" id="SSF51556">
    <property type="entry name" value="Metallo-dependent hydrolases"/>
    <property type="match status" value="1"/>
</dbReference>
<dbReference type="NCBIfam" id="TIGR00221">
    <property type="entry name" value="nagA"/>
    <property type="match status" value="1"/>
</dbReference>
<evidence type="ECO:0000256" key="1">
    <source>
        <dbReference type="ARBA" id="ARBA00010716"/>
    </source>
</evidence>
<keyword evidence="3 5" id="KW-0378">Hydrolase</keyword>
<dbReference type="InterPro" id="IPR006680">
    <property type="entry name" value="Amidohydro-rel"/>
</dbReference>
<dbReference type="Gene3D" id="2.30.40.10">
    <property type="entry name" value="Urease, subunit C, domain 1"/>
    <property type="match status" value="1"/>
</dbReference>
<dbReference type="EC" id="3.5.1.25" evidence="7"/>
<sequence length="404" mass="43967">MSDVTALKSTHIVTPDGIRAGYLLIENGTILGIEDSWSGPATDYGSSYLMPGFVDIHVHGWGRGSFAYKGDHASLVNMSRDLVSSGVTSYLATSGTMPDDFLKSSLAAAAEYLEAATPSDGAEVIGVHMEGPWINPKHLGMQRADCLQSPSIEGFEQFNAQARGHIRLVTLAPELEGSLPFIRYLHGKGITVSAGHTDATFDQITAAIDAGLKHFTHAFSAMRGFHHRELGVVGALMYYPDVYAEVAKQSGITIKPQAFDILYRLKGDRRLVLMSDCMGYADFPEGYEFHHYLRQETFRIRHGKLEITAKNGDCQQVSPDDWPVVSGLEMNFLDSVKNIVGRLEKGLESVAQIACHNPAVLAGVASRKGSLAAGKDADILCLDQALNLTHVWCRGVHQPLPDVR</sequence>
<feature type="domain" description="Amidohydrolase-related" evidence="6">
    <location>
        <begin position="48"/>
        <end position="395"/>
    </location>
</feature>
<keyword evidence="8" id="KW-1185">Reference proteome</keyword>
<accession>A0ABY9SAE4</accession>
<dbReference type="GO" id="GO:0008448">
    <property type="term" value="F:N-acetylglucosamine-6-phosphate deacetylase activity"/>
    <property type="evidence" value="ECO:0007669"/>
    <property type="project" value="UniProtKB-EC"/>
</dbReference>
<dbReference type="SUPFAM" id="SSF51338">
    <property type="entry name" value="Composite domain of metallo-dependent hydrolases"/>
    <property type="match status" value="1"/>
</dbReference>
<organism evidence="7 8">
    <name type="scientific">Buttiauxella selenatireducens</name>
    <dbReference type="NCBI Taxonomy" id="3073902"/>
    <lineage>
        <taxon>Bacteria</taxon>
        <taxon>Pseudomonadati</taxon>
        <taxon>Pseudomonadota</taxon>
        <taxon>Gammaproteobacteria</taxon>
        <taxon>Enterobacterales</taxon>
        <taxon>Enterobacteriaceae</taxon>
        <taxon>Buttiauxella</taxon>
    </lineage>
</organism>
<evidence type="ECO:0000256" key="5">
    <source>
        <dbReference type="PIRNR" id="PIRNR038994"/>
    </source>
</evidence>
<gene>
    <name evidence="7" type="primary">nagA</name>
    <name evidence="7" type="ORF">RHD99_00430</name>
</gene>
<keyword evidence="4 5" id="KW-0119">Carbohydrate metabolism</keyword>
<reference evidence="7 8" key="1">
    <citation type="submission" date="2023-09" db="EMBL/GenBank/DDBJ databases">
        <title>Buttiauxella selenatireducens sp. nov., isolated from the rhizosphere of Cardamine hupingshanesis.</title>
        <authorList>
            <person name="Zhang S."/>
            <person name="Xu Z."/>
            <person name="Wang H."/>
            <person name="Guo Y."/>
        </authorList>
    </citation>
    <scope>NUCLEOTIDE SEQUENCE [LARGE SCALE GENOMIC DNA]</scope>
    <source>
        <strain evidence="7 8">R73</strain>
    </source>
</reference>
<dbReference type="InterPro" id="IPR032466">
    <property type="entry name" value="Metal_Hydrolase"/>
</dbReference>
<dbReference type="Proteomes" id="UP001246690">
    <property type="component" value="Chromosome"/>
</dbReference>
<evidence type="ECO:0000259" key="6">
    <source>
        <dbReference type="Pfam" id="PF01979"/>
    </source>
</evidence>
<evidence type="ECO:0000256" key="4">
    <source>
        <dbReference type="ARBA" id="ARBA00023277"/>
    </source>
</evidence>
<protein>
    <submittedName>
        <fullName evidence="7">N-acetylglucosamine-6-phosphate deacetylase</fullName>
        <ecNumber evidence="7">3.5.1.25</ecNumber>
    </submittedName>
</protein>
<name>A0ABY9SAE4_9ENTR</name>
<evidence type="ECO:0000256" key="3">
    <source>
        <dbReference type="ARBA" id="ARBA00022801"/>
    </source>
</evidence>
<dbReference type="PANTHER" id="PTHR11113:SF14">
    <property type="entry name" value="N-ACETYLGLUCOSAMINE-6-PHOSPHATE DEACETYLASE"/>
    <property type="match status" value="1"/>
</dbReference>
<keyword evidence="2" id="KW-0479">Metal-binding</keyword>
<evidence type="ECO:0000313" key="7">
    <source>
        <dbReference type="EMBL" id="WMY74489.1"/>
    </source>
</evidence>
<dbReference type="PANTHER" id="PTHR11113">
    <property type="entry name" value="N-ACETYLGLUCOSAMINE-6-PHOSPHATE DEACETYLASE"/>
    <property type="match status" value="1"/>
</dbReference>
<evidence type="ECO:0000313" key="8">
    <source>
        <dbReference type="Proteomes" id="UP001246690"/>
    </source>
</evidence>
<comment type="similarity">
    <text evidence="1 5">Belongs to the metallo-dependent hydrolases superfamily. NagA family.</text>
</comment>
<dbReference type="EMBL" id="CP133838">
    <property type="protein sequence ID" value="WMY74489.1"/>
    <property type="molecule type" value="Genomic_DNA"/>
</dbReference>
<dbReference type="Gene3D" id="3.20.20.140">
    <property type="entry name" value="Metal-dependent hydrolases"/>
    <property type="match status" value="1"/>
</dbReference>
<dbReference type="InterPro" id="IPR011059">
    <property type="entry name" value="Metal-dep_hydrolase_composite"/>
</dbReference>